<feature type="transmembrane region" description="Helical" evidence="2">
    <location>
        <begin position="1009"/>
        <end position="1027"/>
    </location>
</feature>
<reference evidence="5" key="1">
    <citation type="submission" date="2013-09" db="EMBL/GenBank/DDBJ databases">
        <title>The Genome Sequence of Anopheles culicifacies species A.</title>
        <authorList>
            <consortium name="The Broad Institute Genomics Platform"/>
            <person name="Neafsey D.E."/>
            <person name="Besansky N."/>
            <person name="Howell P."/>
            <person name="Walton C."/>
            <person name="Young S.K."/>
            <person name="Zeng Q."/>
            <person name="Gargeya S."/>
            <person name="Fitzgerald M."/>
            <person name="Haas B."/>
            <person name="Abouelleil A."/>
            <person name="Allen A.W."/>
            <person name="Alvarado L."/>
            <person name="Arachchi H.M."/>
            <person name="Berlin A.M."/>
            <person name="Chapman S.B."/>
            <person name="Gainer-Dewar J."/>
            <person name="Goldberg J."/>
            <person name="Griggs A."/>
            <person name="Gujja S."/>
            <person name="Hansen M."/>
            <person name="Howarth C."/>
            <person name="Imamovic A."/>
            <person name="Ireland A."/>
            <person name="Larimer J."/>
            <person name="McCowan C."/>
            <person name="Murphy C."/>
            <person name="Pearson M."/>
            <person name="Poon T.W."/>
            <person name="Priest M."/>
            <person name="Roberts A."/>
            <person name="Saif S."/>
            <person name="Shea T."/>
            <person name="Sisk P."/>
            <person name="Sykes S."/>
            <person name="Wortman J."/>
            <person name="Nusbaum C."/>
            <person name="Birren B."/>
        </authorList>
    </citation>
    <scope>NUCLEOTIDE SEQUENCE [LARGE SCALE GENOMIC DNA]</scope>
    <source>
        <strain evidence="5">A-37</strain>
    </source>
</reference>
<evidence type="ECO:0000313" key="5">
    <source>
        <dbReference type="Proteomes" id="UP000075883"/>
    </source>
</evidence>
<keyword evidence="2" id="KW-0812">Transmembrane</keyword>
<feature type="transmembrane region" description="Helical" evidence="2">
    <location>
        <begin position="931"/>
        <end position="951"/>
    </location>
</feature>
<feature type="transmembrane region" description="Helical" evidence="2">
    <location>
        <begin position="140"/>
        <end position="163"/>
    </location>
</feature>
<feature type="transmembrane region" description="Helical" evidence="2">
    <location>
        <begin position="1109"/>
        <end position="1130"/>
    </location>
</feature>
<keyword evidence="5" id="KW-1185">Reference proteome</keyword>
<feature type="transmembrane region" description="Helical" evidence="2">
    <location>
        <begin position="856"/>
        <end position="880"/>
    </location>
</feature>
<organism evidence="4 5">
    <name type="scientific">Anopheles culicifacies</name>
    <dbReference type="NCBI Taxonomy" id="139723"/>
    <lineage>
        <taxon>Eukaryota</taxon>
        <taxon>Metazoa</taxon>
        <taxon>Ecdysozoa</taxon>
        <taxon>Arthropoda</taxon>
        <taxon>Hexapoda</taxon>
        <taxon>Insecta</taxon>
        <taxon>Pterygota</taxon>
        <taxon>Neoptera</taxon>
        <taxon>Endopterygota</taxon>
        <taxon>Diptera</taxon>
        <taxon>Nematocera</taxon>
        <taxon>Culicoidea</taxon>
        <taxon>Culicidae</taxon>
        <taxon>Anophelinae</taxon>
        <taxon>Anopheles</taxon>
        <taxon>culicifacies species complex</taxon>
    </lineage>
</organism>
<dbReference type="Proteomes" id="UP000075883">
    <property type="component" value="Unassembled WGS sequence"/>
</dbReference>
<feature type="transmembrane region" description="Helical" evidence="2">
    <location>
        <begin position="324"/>
        <end position="345"/>
    </location>
</feature>
<dbReference type="VEuPathDB" id="VectorBase:ACUA005471"/>
<keyword evidence="2" id="KW-1133">Transmembrane helix</keyword>
<feature type="domain" description="Acyltransferase 3" evidence="3">
    <location>
        <begin position="779"/>
        <end position="1163"/>
    </location>
</feature>
<keyword evidence="2" id="KW-0472">Membrane</keyword>
<proteinExistence type="predicted"/>
<feature type="transmembrane region" description="Helical" evidence="2">
    <location>
        <begin position="1074"/>
        <end position="1097"/>
    </location>
</feature>
<evidence type="ECO:0000256" key="2">
    <source>
        <dbReference type="SAM" id="Phobius"/>
    </source>
</evidence>
<name>A0A182LZ52_9DIPT</name>
<feature type="transmembrane region" description="Helical" evidence="2">
    <location>
        <begin position="357"/>
        <end position="381"/>
    </location>
</feature>
<feature type="compositionally biased region" description="Polar residues" evidence="1">
    <location>
        <begin position="1192"/>
        <end position="1211"/>
    </location>
</feature>
<feature type="transmembrane region" description="Helical" evidence="2">
    <location>
        <begin position="958"/>
        <end position="978"/>
    </location>
</feature>
<feature type="transmembrane region" description="Helical" evidence="2">
    <location>
        <begin position="29"/>
        <end position="51"/>
    </location>
</feature>
<evidence type="ECO:0000259" key="3">
    <source>
        <dbReference type="Pfam" id="PF01757"/>
    </source>
</evidence>
<feature type="transmembrane region" description="Helical" evidence="2">
    <location>
        <begin position="820"/>
        <end position="844"/>
    </location>
</feature>
<dbReference type="Pfam" id="PF01757">
    <property type="entry name" value="Acyl_transf_3"/>
    <property type="match status" value="2"/>
</dbReference>
<feature type="transmembrane region" description="Helical" evidence="2">
    <location>
        <begin position="277"/>
        <end position="297"/>
    </location>
</feature>
<dbReference type="EnsemblMetazoa" id="ACUA005471-RA">
    <property type="protein sequence ID" value="ACUA005471-PA"/>
    <property type="gene ID" value="ACUA005471"/>
</dbReference>
<feature type="transmembrane region" description="Helical" evidence="2">
    <location>
        <begin position="250"/>
        <end position="270"/>
    </location>
</feature>
<dbReference type="EMBL" id="AXCM01008833">
    <property type="status" value="NOT_ANNOTATED_CDS"/>
    <property type="molecule type" value="Genomic_DNA"/>
</dbReference>
<feature type="transmembrane region" description="Helical" evidence="2">
    <location>
        <begin position="471"/>
        <end position="496"/>
    </location>
</feature>
<feature type="transmembrane region" description="Helical" evidence="2">
    <location>
        <begin position="393"/>
        <end position="416"/>
    </location>
</feature>
<dbReference type="InterPro" id="IPR002656">
    <property type="entry name" value="Acyl_transf_3_dom"/>
</dbReference>
<dbReference type="PANTHER" id="PTHR11161">
    <property type="entry name" value="O-ACYLTRANSFERASE"/>
    <property type="match status" value="1"/>
</dbReference>
<feature type="region of interest" description="Disordered" evidence="1">
    <location>
        <begin position="1192"/>
        <end position="1224"/>
    </location>
</feature>
<dbReference type="InterPro" id="IPR052728">
    <property type="entry name" value="O2_lipid_transport_reg"/>
</dbReference>
<evidence type="ECO:0000256" key="1">
    <source>
        <dbReference type="SAM" id="MobiDB-lite"/>
    </source>
</evidence>
<feature type="transmembrane region" description="Helical" evidence="2">
    <location>
        <begin position="783"/>
        <end position="800"/>
    </location>
</feature>
<reference evidence="4" key="2">
    <citation type="submission" date="2020-05" db="UniProtKB">
        <authorList>
            <consortium name="EnsemblMetazoa"/>
        </authorList>
    </citation>
    <scope>IDENTIFICATION</scope>
    <source>
        <strain evidence="4">A-37</strain>
    </source>
</reference>
<feature type="transmembrane region" description="Helical" evidence="2">
    <location>
        <begin position="102"/>
        <end position="120"/>
    </location>
</feature>
<accession>A0A182LZ52</accession>
<feature type="region of interest" description="Disordered" evidence="1">
    <location>
        <begin position="507"/>
        <end position="539"/>
    </location>
</feature>
<dbReference type="AlphaFoldDB" id="A0A182LZ52"/>
<evidence type="ECO:0000313" key="4">
    <source>
        <dbReference type="EnsemblMetazoa" id="ACUA005471-PA"/>
    </source>
</evidence>
<feature type="transmembrane region" description="Helical" evidence="2">
    <location>
        <begin position="428"/>
        <end position="451"/>
    </location>
</feature>
<feature type="compositionally biased region" description="Low complexity" evidence="1">
    <location>
        <begin position="514"/>
        <end position="525"/>
    </location>
</feature>
<dbReference type="GO" id="GO:0016747">
    <property type="term" value="F:acyltransferase activity, transferring groups other than amino-acyl groups"/>
    <property type="evidence" value="ECO:0007669"/>
    <property type="project" value="InterPro"/>
</dbReference>
<sequence>MNEFNLSAQTEIEYCDNNAISYPIDWLEITFIVVAIIIAGIVLASSVYDFLCKTTHGLGHYKHDLPTTKQMYLVSFSIIRNWYRITSRGDDQLSHNLRYIHTIRMIVFMGVTLGHVVFYAQPRTAFTIENRYSEISTMIVINGTQIVTTFFAISALLLVLFFMEKVEETKKKVGIWEICIISAARYVRLTPVYAFVMLFEATWAVRLGDGPLWQKGFETGRTYCRANWWANLLYINNYYKADEPCMLHTWYLAADFHLFVYGLVLCAVIARYPKMRNLLLGTLLVLSYAATSAIIYLKEYDAVPIFAPEQIRYFFWYWGVYKDAYVPTHMYLVNYTFGIACAFYYRHVIKSNTNFHWFVKAFWFGCLFMIPALFATGYIFYHNQFATPSLWMALLFPFIRLLYSAIIFFTGVGLSFRFIKLFTRLADIPFYTIIGRLTYSAYLCHLCLIKMSLFNTRSFFRYALIDIGSIWAASMLLSYLVAWMLCLVLESPFVALQRQLFKRHTRSSDDTEHSSSGGDIGTDTSYCEHPDEKNYNPNDIQHMTSRKVLVRSRITPKTKLRQVYRLPGKSSTTRHGVTVYRQRRDHGLDHEMSQYRLMPRVFHFDDYDECLRDDPSVPNVYCMVKAVVQPNTSSPAWNVIAEFSSNWKQHLNHAHLDRGLCLSGCIEMLAELERANVTEQELRSLIVPKFEIDFPYIIKNGTFRDVDTYRRNYSELFAKCINYELQQKYGLRAYTEIEYCDSNRESYPIAGRVLVSFSIIRNWYRLTSRGDDSLSRSIRYIHAVRFIIFLMINMGHNILYAQPRTAMIIERKFYEVDSMIVANGSHVVTTFFLISALMLVLTLVNKLEQTGRKLGLLEIIMISIARYVRLTPVYAFIMLLEATWLVRYLDGPLWRKGFETGRTYCRKHWWANMLYINNYYATDEPCMQHSWYLAADFHMFVYGLIVCAVVLRFPKYRMYILSFLLLVCTMVAAIVVYVNGYEAVTVLPPEPLRFFYWYWDMYHGTYLPTHMYLVNYTAAIMGSFCLLHMQRKNFKTPKMFTLLWLLGMLAMPGTFAAGYFIYTNMFETPSVWMALFFPLGRLLYTGIMFLLSIGFIFRTSKPILRLFNIHFFGILGRLTYCAYLCHFFITRATSFGTRRLANLGVFEMNTACWSTLVMSYVLAWFLCLTLESPFIALQKILFESLHGKPRSNTNSNQNLQETLPTPSSFIGANSLKGKSPINDA</sequence>
<feature type="transmembrane region" description="Helical" evidence="2">
    <location>
        <begin position="1150"/>
        <end position="1170"/>
    </location>
</feature>
<feature type="transmembrane region" description="Helical" evidence="2">
    <location>
        <begin position="1039"/>
        <end position="1062"/>
    </location>
</feature>
<protein>
    <recommendedName>
        <fullName evidence="3">Acyltransferase 3 domain-containing protein</fullName>
    </recommendedName>
</protein>
<feature type="domain" description="Acyltransferase 3" evidence="3">
    <location>
        <begin position="98"/>
        <end position="485"/>
    </location>
</feature>
<dbReference type="PANTHER" id="PTHR11161:SF22">
    <property type="entry name" value="ACYLTRANSFERASE 3 DOMAIN-CONTAINING PROTEIN-RELATED"/>
    <property type="match status" value="1"/>
</dbReference>
<feature type="transmembrane region" description="Helical" evidence="2">
    <location>
        <begin position="175"/>
        <end position="199"/>
    </location>
</feature>